<comment type="caution">
    <text evidence="4">The sequence shown here is derived from an EMBL/GenBank/DDBJ whole genome shotgun (WGS) entry which is preliminary data.</text>
</comment>
<dbReference type="Proteomes" id="UP000242847">
    <property type="component" value="Unassembled WGS sequence"/>
</dbReference>
<dbReference type="Gene3D" id="1.10.287.470">
    <property type="entry name" value="Helix hairpin bin"/>
    <property type="match status" value="2"/>
</dbReference>
<dbReference type="RefSeq" id="WP_083724319.1">
    <property type="nucleotide sequence ID" value="NZ_FOUD01000010.1"/>
</dbReference>
<evidence type="ECO:0000313" key="4">
    <source>
        <dbReference type="EMBL" id="ONM45550.1"/>
    </source>
</evidence>
<accession>A0A1S8DLN8</accession>
<dbReference type="STRING" id="254161.SAMN05216256_110128"/>
<keyword evidence="5" id="KW-1185">Reference proteome</keyword>
<comment type="similarity">
    <text evidence="1">Belongs to the membrane fusion protein (MFP) (TC 8.A.1) family.</text>
</comment>
<dbReference type="InterPro" id="IPR050739">
    <property type="entry name" value="MFP"/>
</dbReference>
<protein>
    <submittedName>
        <fullName evidence="4">Transporter</fullName>
    </submittedName>
</protein>
<evidence type="ECO:0000313" key="5">
    <source>
        <dbReference type="Proteomes" id="UP000242847"/>
    </source>
</evidence>
<dbReference type="AlphaFoldDB" id="A0A1S8DLN8"/>
<organism evidence="4 5">
    <name type="scientific">Halopseudomonas pachastrellae</name>
    <dbReference type="NCBI Taxonomy" id="254161"/>
    <lineage>
        <taxon>Bacteria</taxon>
        <taxon>Pseudomonadati</taxon>
        <taxon>Pseudomonadota</taxon>
        <taxon>Gammaproteobacteria</taxon>
        <taxon>Pseudomonadales</taxon>
        <taxon>Pseudomonadaceae</taxon>
        <taxon>Halopseudomonas</taxon>
    </lineage>
</organism>
<dbReference type="GO" id="GO:0055085">
    <property type="term" value="P:transmembrane transport"/>
    <property type="evidence" value="ECO:0007669"/>
    <property type="project" value="InterPro"/>
</dbReference>
<keyword evidence="2" id="KW-0175">Coiled coil</keyword>
<dbReference type="Pfam" id="PF25917">
    <property type="entry name" value="BSH_RND"/>
    <property type="match status" value="1"/>
</dbReference>
<feature type="domain" description="Multidrug resistance protein MdtA-like barrel-sandwich hybrid" evidence="3">
    <location>
        <begin position="49"/>
        <end position="242"/>
    </location>
</feature>
<dbReference type="InterPro" id="IPR058625">
    <property type="entry name" value="MdtA-like_BSH"/>
</dbReference>
<dbReference type="OrthoDB" id="9811754at2"/>
<name>A0A1S8DLN8_9GAMM</name>
<reference evidence="4 5" key="1">
    <citation type="submission" date="2017-01" db="EMBL/GenBank/DDBJ databases">
        <title>Draft genome sequence of Pseudomonas pachastrellae type strain CCUG 46540T from a deep sea.</title>
        <authorList>
            <person name="Gomila M."/>
            <person name="Mulet M."/>
            <person name="Lalucat J."/>
            <person name="Garcia-Valdes E."/>
        </authorList>
    </citation>
    <scope>NUCLEOTIDE SEQUENCE [LARGE SCALE GENOMIC DNA]</scope>
    <source>
        <strain evidence="4 5">CCUG 46540</strain>
    </source>
</reference>
<evidence type="ECO:0000256" key="1">
    <source>
        <dbReference type="ARBA" id="ARBA00009477"/>
    </source>
</evidence>
<dbReference type="EMBL" id="MUBC01000003">
    <property type="protein sequence ID" value="ONM45550.1"/>
    <property type="molecule type" value="Genomic_DNA"/>
</dbReference>
<dbReference type="Gene3D" id="2.40.50.100">
    <property type="match status" value="1"/>
</dbReference>
<evidence type="ECO:0000256" key="2">
    <source>
        <dbReference type="SAM" id="Coils"/>
    </source>
</evidence>
<proteinExistence type="inferred from homology"/>
<feature type="coiled-coil region" evidence="2">
    <location>
        <begin position="152"/>
        <end position="214"/>
    </location>
</feature>
<gene>
    <name evidence="4" type="ORF">BXT89_02425</name>
</gene>
<dbReference type="PANTHER" id="PTHR30386">
    <property type="entry name" value="MEMBRANE FUSION SUBUNIT OF EMRAB-TOLC MULTIDRUG EFFLUX PUMP"/>
    <property type="match status" value="1"/>
</dbReference>
<dbReference type="Gene3D" id="2.40.30.170">
    <property type="match status" value="1"/>
</dbReference>
<sequence>MSARVRARLFVFLLICATVGAAAFAHWWLVGRYFEETDNAYVQGDITYVSSRLSAQVTEVLVEDNQAVVAGDLLVRLDARDFEITLAEANANLATRRAEHQQAQSRLVQQDSLIAAAAANVDASTAEQRRIELDIRRITPLRQSGYASEEQLSNYRAQLEVARAQVNKAQADRQTQQLAKETLAADIARLDAQIQVAEAAVQQAKLDLERTEIRAPVAGRIGQRNVRIGQNVSSGSNLLAVVPDTELWIKANFKETQISRMHEGLKAELVFDTFPDQPVTGTLQSLFPASGAQFSLLPPDNATGNFTKVVQRIPVKLVIDEDNPLAGLIRPGMSVMVKVDLRD</sequence>
<dbReference type="SUPFAM" id="SSF111369">
    <property type="entry name" value="HlyD-like secretion proteins"/>
    <property type="match status" value="2"/>
</dbReference>
<dbReference type="PANTHER" id="PTHR30386:SF24">
    <property type="entry name" value="MULTIDRUG RESISTANCE EFFLUX PUMP"/>
    <property type="match status" value="1"/>
</dbReference>
<evidence type="ECO:0000259" key="3">
    <source>
        <dbReference type="Pfam" id="PF25917"/>
    </source>
</evidence>